<gene>
    <name evidence="11" type="ORF">H9981_10345</name>
</gene>
<dbReference type="InterPro" id="IPR005467">
    <property type="entry name" value="His_kinase_dom"/>
</dbReference>
<comment type="catalytic activity">
    <reaction evidence="1">
        <text>ATP + protein L-histidine = ADP + protein N-phospho-L-histidine.</text>
        <dbReference type="EC" id="2.7.13.3"/>
    </reaction>
</comment>
<dbReference type="SUPFAM" id="SSF55874">
    <property type="entry name" value="ATPase domain of HSP90 chaperone/DNA topoisomerase II/histidine kinase"/>
    <property type="match status" value="1"/>
</dbReference>
<dbReference type="PROSITE" id="PS50885">
    <property type="entry name" value="HAMP"/>
    <property type="match status" value="1"/>
</dbReference>
<evidence type="ECO:0000256" key="3">
    <source>
        <dbReference type="ARBA" id="ARBA00012438"/>
    </source>
</evidence>
<keyword evidence="8" id="KW-0472">Membrane</keyword>
<dbReference type="Gene3D" id="3.30.565.10">
    <property type="entry name" value="Histidine kinase-like ATPase, C-terminal domain"/>
    <property type="match status" value="1"/>
</dbReference>
<evidence type="ECO:0000256" key="7">
    <source>
        <dbReference type="ARBA" id="ARBA00023012"/>
    </source>
</evidence>
<evidence type="ECO:0000256" key="2">
    <source>
        <dbReference type="ARBA" id="ARBA00004370"/>
    </source>
</evidence>
<protein>
    <recommendedName>
        <fullName evidence="3">histidine kinase</fullName>
        <ecNumber evidence="3">2.7.13.3</ecNumber>
    </recommendedName>
</protein>
<dbReference type="EMBL" id="DXFA01000173">
    <property type="protein sequence ID" value="HIX49389.1"/>
    <property type="molecule type" value="Genomic_DNA"/>
</dbReference>
<evidence type="ECO:0000256" key="6">
    <source>
        <dbReference type="ARBA" id="ARBA00022777"/>
    </source>
</evidence>
<feature type="domain" description="HAMP" evidence="10">
    <location>
        <begin position="298"/>
        <end position="350"/>
    </location>
</feature>
<evidence type="ECO:0000259" key="10">
    <source>
        <dbReference type="PROSITE" id="PS50885"/>
    </source>
</evidence>
<evidence type="ECO:0000313" key="11">
    <source>
        <dbReference type="EMBL" id="HIX49389.1"/>
    </source>
</evidence>
<keyword evidence="5" id="KW-0808">Transferase</keyword>
<comment type="subcellular location">
    <subcellularLocation>
        <location evidence="2">Membrane</location>
    </subcellularLocation>
</comment>
<keyword evidence="7" id="KW-0902">Two-component regulatory system</keyword>
<evidence type="ECO:0000256" key="8">
    <source>
        <dbReference type="SAM" id="Phobius"/>
    </source>
</evidence>
<dbReference type="InterPro" id="IPR004358">
    <property type="entry name" value="Sig_transdc_His_kin-like_C"/>
</dbReference>
<dbReference type="Proteomes" id="UP000824243">
    <property type="component" value="Unassembled WGS sequence"/>
</dbReference>
<dbReference type="SUPFAM" id="SSF158472">
    <property type="entry name" value="HAMP domain-like"/>
    <property type="match status" value="1"/>
</dbReference>
<dbReference type="InterPro" id="IPR010559">
    <property type="entry name" value="Sig_transdc_His_kin_internal"/>
</dbReference>
<reference evidence="11" key="1">
    <citation type="journal article" date="2021" name="PeerJ">
        <title>Extensive microbial diversity within the chicken gut microbiome revealed by metagenomics and culture.</title>
        <authorList>
            <person name="Gilroy R."/>
            <person name="Ravi A."/>
            <person name="Getino M."/>
            <person name="Pursley I."/>
            <person name="Horton D.L."/>
            <person name="Alikhan N.F."/>
            <person name="Baker D."/>
            <person name="Gharbi K."/>
            <person name="Hall N."/>
            <person name="Watson M."/>
            <person name="Adriaenssens E.M."/>
            <person name="Foster-Nyarko E."/>
            <person name="Jarju S."/>
            <person name="Secka A."/>
            <person name="Antonio M."/>
            <person name="Oren A."/>
            <person name="Chaudhuri R.R."/>
            <person name="La Ragione R."/>
            <person name="Hildebrand F."/>
            <person name="Pallen M.J."/>
        </authorList>
    </citation>
    <scope>NUCLEOTIDE SEQUENCE</scope>
    <source>
        <strain evidence="11">ChiSjej5B23-15282</strain>
    </source>
</reference>
<evidence type="ECO:0000256" key="4">
    <source>
        <dbReference type="ARBA" id="ARBA00022553"/>
    </source>
</evidence>
<dbReference type="PANTHER" id="PTHR34220">
    <property type="entry name" value="SENSOR HISTIDINE KINASE YPDA"/>
    <property type="match status" value="1"/>
</dbReference>
<dbReference type="Pfam" id="PF06580">
    <property type="entry name" value="His_kinase"/>
    <property type="match status" value="1"/>
</dbReference>
<dbReference type="GO" id="GO:0016020">
    <property type="term" value="C:membrane"/>
    <property type="evidence" value="ECO:0007669"/>
    <property type="project" value="UniProtKB-SubCell"/>
</dbReference>
<comment type="caution">
    <text evidence="11">The sequence shown here is derived from an EMBL/GenBank/DDBJ whole genome shotgun (WGS) entry which is preliminary data.</text>
</comment>
<dbReference type="InterPro" id="IPR003660">
    <property type="entry name" value="HAMP_dom"/>
</dbReference>
<dbReference type="SMART" id="SM00387">
    <property type="entry name" value="HATPase_c"/>
    <property type="match status" value="1"/>
</dbReference>
<keyword evidence="6 11" id="KW-0418">Kinase</keyword>
<name>A0A9D2AUA7_9FIRM</name>
<evidence type="ECO:0000259" key="9">
    <source>
        <dbReference type="PROSITE" id="PS50109"/>
    </source>
</evidence>
<proteinExistence type="predicted"/>
<dbReference type="GO" id="GO:0000155">
    <property type="term" value="F:phosphorelay sensor kinase activity"/>
    <property type="evidence" value="ECO:0007669"/>
    <property type="project" value="InterPro"/>
</dbReference>
<evidence type="ECO:0000256" key="1">
    <source>
        <dbReference type="ARBA" id="ARBA00000085"/>
    </source>
</evidence>
<dbReference type="AlphaFoldDB" id="A0A9D2AUA7"/>
<dbReference type="Gene3D" id="6.10.340.10">
    <property type="match status" value="1"/>
</dbReference>
<accession>A0A9D2AUA7</accession>
<keyword evidence="8" id="KW-0812">Transmembrane</keyword>
<dbReference type="InterPro" id="IPR003594">
    <property type="entry name" value="HATPase_dom"/>
</dbReference>
<dbReference type="InterPro" id="IPR036890">
    <property type="entry name" value="HATPase_C_sf"/>
</dbReference>
<feature type="transmembrane region" description="Helical" evidence="8">
    <location>
        <begin position="20"/>
        <end position="41"/>
    </location>
</feature>
<keyword evidence="4" id="KW-0597">Phosphoprotein</keyword>
<reference evidence="11" key="2">
    <citation type="submission" date="2021-04" db="EMBL/GenBank/DDBJ databases">
        <authorList>
            <person name="Gilroy R."/>
        </authorList>
    </citation>
    <scope>NUCLEOTIDE SEQUENCE</scope>
    <source>
        <strain evidence="11">ChiSjej5B23-15282</strain>
    </source>
</reference>
<keyword evidence="8" id="KW-1133">Transmembrane helix</keyword>
<dbReference type="Pfam" id="PF02518">
    <property type="entry name" value="HATPase_c"/>
    <property type="match status" value="1"/>
</dbReference>
<dbReference type="InterPro" id="IPR050640">
    <property type="entry name" value="Bact_2-comp_sensor_kinase"/>
</dbReference>
<dbReference type="PROSITE" id="PS50109">
    <property type="entry name" value="HIS_KIN"/>
    <property type="match status" value="1"/>
</dbReference>
<dbReference type="Pfam" id="PF00672">
    <property type="entry name" value="HAMP"/>
    <property type="match status" value="1"/>
</dbReference>
<dbReference type="PRINTS" id="PR00344">
    <property type="entry name" value="BCTRLSENSOR"/>
</dbReference>
<feature type="transmembrane region" description="Helical" evidence="8">
    <location>
        <begin position="274"/>
        <end position="297"/>
    </location>
</feature>
<evidence type="ECO:0000256" key="5">
    <source>
        <dbReference type="ARBA" id="ARBA00022679"/>
    </source>
</evidence>
<sequence length="564" mass="65055">MRRILSKFRNLRYRYKITWLVLAAGLLPVAIIAVYFLSGMIDTVRGQEQENMYRIVEQSSDTIGSQALVYENLVDYLSYSQELRDIIVSEPDSDYETYLRYTRVIDPLLQMPQIYHQEIRGITLYAENIEVPHGDMLMPLKEAESESWYSRLDDTSHMQWTVRLGAENELIVSRRFYEGEESTAVLSMRLDYDTILQPFVSRMTEDMGGLITDRTGQTVYSFQMQEGKYKPENPESLKYLQDHYRCFTGEIEETGWTVCVYQPRTFFMEAVMELIFRSIPILVLCIIALTLIGYLFAGSIVKPLERLTENMNQIQLGFRKVTVSSKSDDEVGVLIRAFRRMMDEMNRLISEVYESKILLQNTEMRALQAQINPHFLYNSLSIINWKAIEAGNADISKVTLALSTYYRTSLNRGETMTSVENEISNIRAYLKIQLIMHDDSFRAEEEIDQDIMECRIPKLILQPLVENAIDHGLDVAETEEKILWIRAVGDADGLLFEVKDNGAGMEQEKADEILTYHSSGYGLRNVAERIQVLYGDEGRVEITSRVGGGTCVKIRIPRRAEEEK</sequence>
<dbReference type="PANTHER" id="PTHR34220:SF7">
    <property type="entry name" value="SENSOR HISTIDINE KINASE YPDA"/>
    <property type="match status" value="1"/>
</dbReference>
<dbReference type="SMART" id="SM00304">
    <property type="entry name" value="HAMP"/>
    <property type="match status" value="1"/>
</dbReference>
<feature type="domain" description="Histidine kinase" evidence="9">
    <location>
        <begin position="461"/>
        <end position="560"/>
    </location>
</feature>
<dbReference type="EC" id="2.7.13.3" evidence="3"/>
<organism evidence="11 12">
    <name type="scientific">Candidatus Mediterraneibacter caccavium</name>
    <dbReference type="NCBI Taxonomy" id="2838661"/>
    <lineage>
        <taxon>Bacteria</taxon>
        <taxon>Bacillati</taxon>
        <taxon>Bacillota</taxon>
        <taxon>Clostridia</taxon>
        <taxon>Lachnospirales</taxon>
        <taxon>Lachnospiraceae</taxon>
        <taxon>Mediterraneibacter</taxon>
    </lineage>
</organism>
<evidence type="ECO:0000313" key="12">
    <source>
        <dbReference type="Proteomes" id="UP000824243"/>
    </source>
</evidence>
<dbReference type="CDD" id="cd06225">
    <property type="entry name" value="HAMP"/>
    <property type="match status" value="1"/>
</dbReference>